<evidence type="ECO:0000256" key="2">
    <source>
        <dbReference type="SAM" id="SignalP"/>
    </source>
</evidence>
<keyword evidence="2" id="KW-0732">Signal</keyword>
<organism evidence="3 4">
    <name type="scientific">Rufibacter hautae</name>
    <dbReference type="NCBI Taxonomy" id="2595005"/>
    <lineage>
        <taxon>Bacteria</taxon>
        <taxon>Pseudomonadati</taxon>
        <taxon>Bacteroidota</taxon>
        <taxon>Cytophagia</taxon>
        <taxon>Cytophagales</taxon>
        <taxon>Hymenobacteraceae</taxon>
        <taxon>Rufibacter</taxon>
    </lineage>
</organism>
<feature type="signal peptide" evidence="2">
    <location>
        <begin position="1"/>
        <end position="20"/>
    </location>
</feature>
<dbReference type="AlphaFoldDB" id="A0A5B6TID5"/>
<evidence type="ECO:0000313" key="3">
    <source>
        <dbReference type="EMBL" id="KAA3440181.1"/>
    </source>
</evidence>
<dbReference type="PROSITE" id="PS51257">
    <property type="entry name" value="PROKAR_LIPOPROTEIN"/>
    <property type="match status" value="1"/>
</dbReference>
<evidence type="ECO:0000256" key="1">
    <source>
        <dbReference type="SAM" id="MobiDB-lite"/>
    </source>
</evidence>
<sequence>MKSIWYLALTGLLLTGCAQTENLTSTEEAVFTQGANLTLQLQKPVAIGDLTLNLQKVDESRCPINANCVRAGSAITYLQLQDTRGNSTTKVLYLGDPLTVPDNRGFRDADTVNATLGSKTYRLILTEVLPFPNTTDQNPPEKTAKVSVTAL</sequence>
<protein>
    <recommendedName>
        <fullName evidence="5">Lipoprotein</fullName>
    </recommendedName>
</protein>
<accession>A0A5B6TID5</accession>
<dbReference type="RefSeq" id="WP_149089818.1">
    <property type="nucleotide sequence ID" value="NZ_VKKY01000001.1"/>
</dbReference>
<feature type="region of interest" description="Disordered" evidence="1">
    <location>
        <begin position="132"/>
        <end position="151"/>
    </location>
</feature>
<dbReference type="EMBL" id="VKKY01000001">
    <property type="protein sequence ID" value="KAA3440181.1"/>
    <property type="molecule type" value="Genomic_DNA"/>
</dbReference>
<reference evidence="3 4" key="1">
    <citation type="submission" date="2019-07" db="EMBL/GenBank/DDBJ databases">
        <title>Rufibacter sp. nov., isolated from lake sediment.</title>
        <authorList>
            <person name="Qu J.-H."/>
        </authorList>
    </citation>
    <scope>NUCLEOTIDE SEQUENCE [LARGE SCALE GENOMIC DNA]</scope>
    <source>
        <strain evidence="3 4">NBS58-1</strain>
    </source>
</reference>
<comment type="caution">
    <text evidence="3">The sequence shown here is derived from an EMBL/GenBank/DDBJ whole genome shotgun (WGS) entry which is preliminary data.</text>
</comment>
<gene>
    <name evidence="3" type="ORF">FOA19_05820</name>
</gene>
<name>A0A5B6TID5_9BACT</name>
<evidence type="ECO:0000313" key="4">
    <source>
        <dbReference type="Proteomes" id="UP000324133"/>
    </source>
</evidence>
<proteinExistence type="predicted"/>
<keyword evidence="4" id="KW-1185">Reference proteome</keyword>
<dbReference type="Proteomes" id="UP000324133">
    <property type="component" value="Unassembled WGS sequence"/>
</dbReference>
<dbReference type="OrthoDB" id="163809at2"/>
<feature type="chain" id="PRO_5023040356" description="Lipoprotein" evidence="2">
    <location>
        <begin position="21"/>
        <end position="151"/>
    </location>
</feature>
<evidence type="ECO:0008006" key="5">
    <source>
        <dbReference type="Google" id="ProtNLM"/>
    </source>
</evidence>